<keyword evidence="3" id="KW-1003">Cell membrane</keyword>
<keyword evidence="5 7" id="KW-1133">Transmembrane helix</keyword>
<dbReference type="InterPro" id="IPR032808">
    <property type="entry name" value="DoxX"/>
</dbReference>
<evidence type="ECO:0000256" key="5">
    <source>
        <dbReference type="ARBA" id="ARBA00022989"/>
    </source>
</evidence>
<dbReference type="OrthoDB" id="346004at2"/>
<gene>
    <name evidence="8" type="ORF">DF183_11400</name>
    <name evidence="9" type="ORF">M2J83_18130</name>
</gene>
<sequence>MSALTSSWTPRILSLLRIVTGYLLLTHGTAKILGFPKVDMFANLQIGSIYGIAGILELILGVLLVIGLFSRFAAFIASGLCAFAYFIGHASGSTFATPILNGGEAAVLFCFAFLYLAFAGPGPWSIDAGRGKA</sequence>
<keyword evidence="11" id="KW-1185">Reference proteome</keyword>
<dbReference type="EMBL" id="QEXO01000003">
    <property type="protein sequence ID" value="PWE13774.1"/>
    <property type="molecule type" value="Genomic_DNA"/>
</dbReference>
<evidence type="ECO:0000256" key="1">
    <source>
        <dbReference type="ARBA" id="ARBA00004651"/>
    </source>
</evidence>
<evidence type="ECO:0000313" key="11">
    <source>
        <dbReference type="Proteomes" id="UP001211866"/>
    </source>
</evidence>
<keyword evidence="6 7" id="KW-0472">Membrane</keyword>
<evidence type="ECO:0000256" key="6">
    <source>
        <dbReference type="ARBA" id="ARBA00023136"/>
    </source>
</evidence>
<evidence type="ECO:0000256" key="7">
    <source>
        <dbReference type="SAM" id="Phobius"/>
    </source>
</evidence>
<evidence type="ECO:0000313" key="9">
    <source>
        <dbReference type="EMBL" id="WBM37692.1"/>
    </source>
</evidence>
<reference evidence="8 10" key="1">
    <citation type="submission" date="2018-05" db="EMBL/GenBank/DDBJ databases">
        <title>Genome Sequence of an Efficient Indole-Degrading Bacterium, Alcaligenes sp.YBY.</title>
        <authorList>
            <person name="Yang B."/>
        </authorList>
    </citation>
    <scope>NUCLEOTIDE SEQUENCE [LARGE SCALE GENOMIC DNA]</scope>
    <source>
        <strain evidence="8 10">YBY</strain>
    </source>
</reference>
<name>A0A2U2BIC6_ALCFA</name>
<reference evidence="9 11" key="3">
    <citation type="submission" date="2022-05" db="EMBL/GenBank/DDBJ databases">
        <title>Complete sequence of strain NY11312.</title>
        <authorList>
            <person name="Zhou D."/>
        </authorList>
    </citation>
    <scope>NUCLEOTIDE SEQUENCE [LARGE SCALE GENOMIC DNA]</scope>
    <source>
        <strain evidence="9 11">NY11312</strain>
    </source>
</reference>
<evidence type="ECO:0000256" key="3">
    <source>
        <dbReference type="ARBA" id="ARBA00022475"/>
    </source>
</evidence>
<dbReference type="AlphaFoldDB" id="A0A2U2BIC6"/>
<feature type="transmembrane region" description="Helical" evidence="7">
    <location>
        <begin position="12"/>
        <end position="34"/>
    </location>
</feature>
<comment type="similarity">
    <text evidence="2">Belongs to the DoxX family.</text>
</comment>
<dbReference type="PANTHER" id="PTHR33452:SF4">
    <property type="entry name" value="BLL4328 PROTEIN"/>
    <property type="match status" value="1"/>
</dbReference>
<feature type="transmembrane region" description="Helical" evidence="7">
    <location>
        <begin position="99"/>
        <end position="118"/>
    </location>
</feature>
<keyword evidence="4 7" id="KW-0812">Transmembrane</keyword>
<evidence type="ECO:0000256" key="4">
    <source>
        <dbReference type="ARBA" id="ARBA00022692"/>
    </source>
</evidence>
<reference evidence="8 10" key="2">
    <citation type="submission" date="2018-05" db="EMBL/GenBank/DDBJ databases">
        <authorList>
            <person name="Lanie J.A."/>
            <person name="Ng W.-L."/>
            <person name="Kazmierczak K.M."/>
            <person name="Andrzejewski T.M."/>
            <person name="Davidsen T.M."/>
            <person name="Wayne K.J."/>
            <person name="Tettelin H."/>
            <person name="Glass J.I."/>
            <person name="Rusch D."/>
            <person name="Podicherti R."/>
            <person name="Tsui H.-C.T."/>
            <person name="Winkler M.E."/>
        </authorList>
    </citation>
    <scope>NUCLEOTIDE SEQUENCE [LARGE SCALE GENOMIC DNA]</scope>
    <source>
        <strain evidence="8 10">YBY</strain>
    </source>
</reference>
<dbReference type="Proteomes" id="UP000245216">
    <property type="component" value="Unassembled WGS sequence"/>
</dbReference>
<dbReference type="STRING" id="511.UZ73_13510"/>
<evidence type="ECO:0000313" key="10">
    <source>
        <dbReference type="Proteomes" id="UP000245216"/>
    </source>
</evidence>
<feature type="transmembrane region" description="Helical" evidence="7">
    <location>
        <begin position="46"/>
        <end position="66"/>
    </location>
</feature>
<organism evidence="8 10">
    <name type="scientific">Alcaligenes faecalis</name>
    <dbReference type="NCBI Taxonomy" id="511"/>
    <lineage>
        <taxon>Bacteria</taxon>
        <taxon>Pseudomonadati</taxon>
        <taxon>Pseudomonadota</taxon>
        <taxon>Betaproteobacteria</taxon>
        <taxon>Burkholderiales</taxon>
        <taxon>Alcaligenaceae</taxon>
        <taxon>Alcaligenes</taxon>
    </lineage>
</organism>
<accession>A0A2U2BIC6</accession>
<dbReference type="Proteomes" id="UP001211866">
    <property type="component" value="Chromosome"/>
</dbReference>
<dbReference type="EMBL" id="CP096916">
    <property type="protein sequence ID" value="WBM37692.1"/>
    <property type="molecule type" value="Genomic_DNA"/>
</dbReference>
<evidence type="ECO:0000313" key="8">
    <source>
        <dbReference type="EMBL" id="PWE13774.1"/>
    </source>
</evidence>
<dbReference type="Pfam" id="PF07681">
    <property type="entry name" value="DoxX"/>
    <property type="match status" value="1"/>
</dbReference>
<proteinExistence type="inferred from homology"/>
<comment type="subcellular location">
    <subcellularLocation>
        <location evidence="1">Cell membrane</location>
        <topology evidence="1">Multi-pass membrane protein</topology>
    </subcellularLocation>
</comment>
<evidence type="ECO:0000256" key="2">
    <source>
        <dbReference type="ARBA" id="ARBA00006679"/>
    </source>
</evidence>
<protein>
    <submittedName>
        <fullName evidence="8">DoxX family protein</fullName>
    </submittedName>
</protein>
<feature type="transmembrane region" description="Helical" evidence="7">
    <location>
        <begin position="72"/>
        <end position="92"/>
    </location>
</feature>
<dbReference type="GO" id="GO:0005886">
    <property type="term" value="C:plasma membrane"/>
    <property type="evidence" value="ECO:0007669"/>
    <property type="project" value="UniProtKB-SubCell"/>
</dbReference>
<dbReference type="InterPro" id="IPR051907">
    <property type="entry name" value="DoxX-like_oxidoreductase"/>
</dbReference>
<dbReference type="PANTHER" id="PTHR33452">
    <property type="entry name" value="OXIDOREDUCTASE CATD-RELATED"/>
    <property type="match status" value="1"/>
</dbReference>
<dbReference type="RefSeq" id="WP_042486521.1">
    <property type="nucleotide sequence ID" value="NZ_CAXOJJ010000001.1"/>
</dbReference>